<dbReference type="EMBL" id="JBHUOX010000048">
    <property type="protein sequence ID" value="MFD3003874.1"/>
    <property type="molecule type" value="Genomic_DNA"/>
</dbReference>
<evidence type="ECO:0000313" key="2">
    <source>
        <dbReference type="EMBL" id="MFD3003874.1"/>
    </source>
</evidence>
<dbReference type="InterPro" id="IPR010559">
    <property type="entry name" value="Sig_transdc_His_kin_internal"/>
</dbReference>
<proteinExistence type="predicted"/>
<dbReference type="RefSeq" id="WP_377492116.1">
    <property type="nucleotide sequence ID" value="NZ_JBHUOX010000048.1"/>
</dbReference>
<dbReference type="Pfam" id="PF06580">
    <property type="entry name" value="His_kinase"/>
    <property type="match status" value="1"/>
</dbReference>
<protein>
    <submittedName>
        <fullName evidence="2">Histidine kinase</fullName>
    </submittedName>
</protein>
<dbReference type="GO" id="GO:0016301">
    <property type="term" value="F:kinase activity"/>
    <property type="evidence" value="ECO:0007669"/>
    <property type="project" value="UniProtKB-KW"/>
</dbReference>
<comment type="caution">
    <text evidence="2">The sequence shown here is derived from an EMBL/GenBank/DDBJ whole genome shotgun (WGS) entry which is preliminary data.</text>
</comment>
<accession>A0ABW6C6M0</accession>
<reference evidence="3" key="1">
    <citation type="journal article" date="2019" name="Int. J. Syst. Evol. Microbiol.">
        <title>The Global Catalogue of Microorganisms (GCM) 10K type strain sequencing project: providing services to taxonomists for standard genome sequencing and annotation.</title>
        <authorList>
            <consortium name="The Broad Institute Genomics Platform"/>
            <consortium name="The Broad Institute Genome Sequencing Center for Infectious Disease"/>
            <person name="Wu L."/>
            <person name="Ma J."/>
        </authorList>
    </citation>
    <scope>NUCLEOTIDE SEQUENCE [LARGE SCALE GENOMIC DNA]</scope>
    <source>
        <strain evidence="3">KCTC 23984</strain>
    </source>
</reference>
<gene>
    <name evidence="2" type="ORF">ACFS7Z_26195</name>
</gene>
<sequence>MENETHKTEILDNQIMHFHHVLHPAFLLSGLESILLRLHEKQFEKADDGILLLAEIYRYLLKQHDELIPLEEEIQVIKKIESFLLHYSPYYVKIEFSVSDQSSLVVPRTLVRLLESVASSQLSSKHAPLVILLEETDGQVVLSFPSNFSLINGEKLYKMLEEVRLQYSWLGRELRWEDTGYFKIFIPTAKSDSIITIPEQINQQVGETENYTGHIKKPIK</sequence>
<feature type="domain" description="Signal transduction histidine kinase internal region" evidence="1">
    <location>
        <begin position="18"/>
        <end position="79"/>
    </location>
</feature>
<organism evidence="2 3">
    <name type="scientific">Pontibacter toksunensis</name>
    <dbReference type="NCBI Taxonomy" id="1332631"/>
    <lineage>
        <taxon>Bacteria</taxon>
        <taxon>Pseudomonadati</taxon>
        <taxon>Bacteroidota</taxon>
        <taxon>Cytophagia</taxon>
        <taxon>Cytophagales</taxon>
        <taxon>Hymenobacteraceae</taxon>
        <taxon>Pontibacter</taxon>
    </lineage>
</organism>
<keyword evidence="2" id="KW-0808">Transferase</keyword>
<evidence type="ECO:0000259" key="1">
    <source>
        <dbReference type="Pfam" id="PF06580"/>
    </source>
</evidence>
<dbReference type="Proteomes" id="UP001597641">
    <property type="component" value="Unassembled WGS sequence"/>
</dbReference>
<keyword evidence="2" id="KW-0418">Kinase</keyword>
<keyword evidence="3" id="KW-1185">Reference proteome</keyword>
<name>A0ABW6C6M0_9BACT</name>
<evidence type="ECO:0000313" key="3">
    <source>
        <dbReference type="Proteomes" id="UP001597641"/>
    </source>
</evidence>